<dbReference type="InterPro" id="IPR018618">
    <property type="entry name" value="GID4/10-like"/>
</dbReference>
<proteinExistence type="inferred from homology"/>
<sequence length="239" mass="27548">MSVGVAEMITEDEQPNSIDSVSPFSGLSLFPDLDQQQWFTQHLPLIPPIPRRLSGLPCSILFSGSKFAGHQKSRGNCYDVEVVLHNVDLSNSYLCGFLKIKGLTEEYPVMTTYFEGEIISQKFPFLTRKWDADEDVDKKHWSKFGSFGPYSRTFNTDTFDYKTVTESDFVYMRWKEHFLVPDHTVRDISGASFAGFYYICLQKSLGTIEGLYYHRSSELYQSLSLKHIAAQSFEVYRFR</sequence>
<dbReference type="GO" id="GO:0006623">
    <property type="term" value="P:protein targeting to vacuole"/>
    <property type="evidence" value="ECO:0007669"/>
    <property type="project" value="TreeGrafter"/>
</dbReference>
<reference evidence="2 3" key="1">
    <citation type="journal article" date="2016" name="Nat. Commun.">
        <title>Extremotolerant tardigrade genome and improved radiotolerance of human cultured cells by tardigrade-unique protein.</title>
        <authorList>
            <person name="Hashimoto T."/>
            <person name="Horikawa D.D."/>
            <person name="Saito Y."/>
            <person name="Kuwahara H."/>
            <person name="Kozuka-Hata H."/>
            <person name="Shin-I T."/>
            <person name="Minakuchi Y."/>
            <person name="Ohishi K."/>
            <person name="Motoyama A."/>
            <person name="Aizu T."/>
            <person name="Enomoto A."/>
            <person name="Kondo K."/>
            <person name="Tanaka S."/>
            <person name="Hara Y."/>
            <person name="Koshikawa S."/>
            <person name="Sagara H."/>
            <person name="Miura T."/>
            <person name="Yokobori S."/>
            <person name="Miyagawa K."/>
            <person name="Suzuki Y."/>
            <person name="Kubo T."/>
            <person name="Oyama M."/>
            <person name="Kohara Y."/>
            <person name="Fujiyama A."/>
            <person name="Arakawa K."/>
            <person name="Katayama T."/>
            <person name="Toyoda A."/>
            <person name="Kunieda T."/>
        </authorList>
    </citation>
    <scope>NUCLEOTIDE SEQUENCE [LARGE SCALE GENOMIC DNA]</scope>
    <source>
        <strain evidence="2 3">YOKOZUNA-1</strain>
    </source>
</reference>
<dbReference type="PANTHER" id="PTHR14534">
    <property type="entry name" value="VACUOLAR IMPORT AND DEGRADATION PROTEIN 24"/>
    <property type="match status" value="1"/>
</dbReference>
<comment type="caution">
    <text evidence="2">The sequence shown here is derived from an EMBL/GenBank/DDBJ whole genome shotgun (WGS) entry which is preliminary data.</text>
</comment>
<dbReference type="GO" id="GO:0007039">
    <property type="term" value="P:protein catabolic process in the vacuole"/>
    <property type="evidence" value="ECO:0007669"/>
    <property type="project" value="TreeGrafter"/>
</dbReference>
<protein>
    <recommendedName>
        <fullName evidence="4">Glucose-induced degradation protein 4 homolog</fullName>
    </recommendedName>
</protein>
<evidence type="ECO:0000313" key="3">
    <source>
        <dbReference type="Proteomes" id="UP000186922"/>
    </source>
</evidence>
<dbReference type="AlphaFoldDB" id="A0A1D1V9R5"/>
<comment type="similarity">
    <text evidence="1">Belongs to the GID4/VID24 family.</text>
</comment>
<keyword evidence="3" id="KW-1185">Reference proteome</keyword>
<dbReference type="GO" id="GO:0034657">
    <property type="term" value="C:GID complex"/>
    <property type="evidence" value="ECO:0007669"/>
    <property type="project" value="TreeGrafter"/>
</dbReference>
<dbReference type="STRING" id="947166.A0A1D1V9R5"/>
<organism evidence="2 3">
    <name type="scientific">Ramazzottius varieornatus</name>
    <name type="common">Water bear</name>
    <name type="synonym">Tardigrade</name>
    <dbReference type="NCBI Taxonomy" id="947166"/>
    <lineage>
        <taxon>Eukaryota</taxon>
        <taxon>Metazoa</taxon>
        <taxon>Ecdysozoa</taxon>
        <taxon>Tardigrada</taxon>
        <taxon>Eutardigrada</taxon>
        <taxon>Parachela</taxon>
        <taxon>Hypsibioidea</taxon>
        <taxon>Ramazzottiidae</taxon>
        <taxon>Ramazzottius</taxon>
    </lineage>
</organism>
<dbReference type="Proteomes" id="UP000186922">
    <property type="component" value="Unassembled WGS sequence"/>
</dbReference>
<dbReference type="Pfam" id="PF09783">
    <property type="entry name" value="Vac_ImportDeg"/>
    <property type="match status" value="1"/>
</dbReference>
<name>A0A1D1V9R5_RAMVA</name>
<accession>A0A1D1V9R5</accession>
<dbReference type="PANTHER" id="PTHR14534:SF3">
    <property type="entry name" value="GID COMPLEX SUBUNIT 4 HOMOLOG"/>
    <property type="match status" value="1"/>
</dbReference>
<evidence type="ECO:0000256" key="1">
    <source>
        <dbReference type="ARBA" id="ARBA00061469"/>
    </source>
</evidence>
<dbReference type="GO" id="GO:0043161">
    <property type="term" value="P:proteasome-mediated ubiquitin-dependent protein catabolic process"/>
    <property type="evidence" value="ECO:0007669"/>
    <property type="project" value="TreeGrafter"/>
</dbReference>
<gene>
    <name evidence="2" type="primary">RvY_09529-1</name>
    <name evidence="2" type="synonym">RvY_09529.1</name>
    <name evidence="2" type="ORF">RvY_09529</name>
</gene>
<evidence type="ECO:0000313" key="2">
    <source>
        <dbReference type="EMBL" id="GAU98374.1"/>
    </source>
</evidence>
<dbReference type="GO" id="GO:0005773">
    <property type="term" value="C:vacuole"/>
    <property type="evidence" value="ECO:0007669"/>
    <property type="project" value="GOC"/>
</dbReference>
<dbReference type="GO" id="GO:0045721">
    <property type="term" value="P:negative regulation of gluconeogenesis"/>
    <property type="evidence" value="ECO:0007669"/>
    <property type="project" value="TreeGrafter"/>
</dbReference>
<dbReference type="EMBL" id="BDGG01000004">
    <property type="protein sequence ID" value="GAU98374.1"/>
    <property type="molecule type" value="Genomic_DNA"/>
</dbReference>
<evidence type="ECO:0008006" key="4">
    <source>
        <dbReference type="Google" id="ProtNLM"/>
    </source>
</evidence>
<dbReference type="OrthoDB" id="62at2759"/>